<dbReference type="InterPro" id="IPR016181">
    <property type="entry name" value="Acyl_CoA_acyltransferase"/>
</dbReference>
<dbReference type="InterPro" id="IPR051531">
    <property type="entry name" value="N-acetyltransferase"/>
</dbReference>
<dbReference type="PROSITE" id="PS51186">
    <property type="entry name" value="GNAT"/>
    <property type="match status" value="1"/>
</dbReference>
<evidence type="ECO:0000259" key="1">
    <source>
        <dbReference type="PROSITE" id="PS51186"/>
    </source>
</evidence>
<name>A0A2S3UYU2_9HYPH</name>
<dbReference type="SUPFAM" id="SSF55729">
    <property type="entry name" value="Acyl-CoA N-acyltransferases (Nat)"/>
    <property type="match status" value="1"/>
</dbReference>
<gene>
    <name evidence="2" type="ORF">CLV41_102308</name>
</gene>
<sequence>MKETVFLETGRLLLRAWREEDVDPFAEMCADPCVMRYFPEPLSREKSVSLIARCREKQRKYGFSIAPVEVKATGEFLGFVGLSRPDYATPLPFEPCVEIGWRLKQSGWGKGYASEAARAWLRFGFETIGLQEIVAFTIPDNTPSQKVMQRIGMTRDHDGDFLFPGLPPDHPVAPHVLYRLARKNWQIGTDDG</sequence>
<dbReference type="AlphaFoldDB" id="A0A2S3UYU2"/>
<dbReference type="PANTHER" id="PTHR43792:SF1">
    <property type="entry name" value="N-ACETYLTRANSFERASE DOMAIN-CONTAINING PROTEIN"/>
    <property type="match status" value="1"/>
</dbReference>
<dbReference type="RefSeq" id="WP_103221875.1">
    <property type="nucleotide sequence ID" value="NZ_PPCN01000002.1"/>
</dbReference>
<comment type="caution">
    <text evidence="2">The sequence shown here is derived from an EMBL/GenBank/DDBJ whole genome shotgun (WGS) entry which is preliminary data.</text>
</comment>
<organism evidence="2 3">
    <name type="scientific">Roseibium marinum</name>
    <dbReference type="NCBI Taxonomy" id="281252"/>
    <lineage>
        <taxon>Bacteria</taxon>
        <taxon>Pseudomonadati</taxon>
        <taxon>Pseudomonadota</taxon>
        <taxon>Alphaproteobacteria</taxon>
        <taxon>Hyphomicrobiales</taxon>
        <taxon>Stappiaceae</taxon>
        <taxon>Roseibium</taxon>
    </lineage>
</organism>
<dbReference type="PANTHER" id="PTHR43792">
    <property type="entry name" value="GNAT FAMILY, PUTATIVE (AFU_ORTHOLOGUE AFUA_3G00765)-RELATED-RELATED"/>
    <property type="match status" value="1"/>
</dbReference>
<dbReference type="Pfam" id="PF13302">
    <property type="entry name" value="Acetyltransf_3"/>
    <property type="match status" value="1"/>
</dbReference>
<reference evidence="2 3" key="1">
    <citation type="submission" date="2018-01" db="EMBL/GenBank/DDBJ databases">
        <title>Genomic Encyclopedia of Archaeal and Bacterial Type Strains, Phase II (KMG-II): from individual species to whole genera.</title>
        <authorList>
            <person name="Goeker M."/>
        </authorList>
    </citation>
    <scope>NUCLEOTIDE SEQUENCE [LARGE SCALE GENOMIC DNA]</scope>
    <source>
        <strain evidence="2 3">DSM 17023</strain>
    </source>
</reference>
<keyword evidence="3" id="KW-1185">Reference proteome</keyword>
<evidence type="ECO:0000313" key="3">
    <source>
        <dbReference type="Proteomes" id="UP000236959"/>
    </source>
</evidence>
<dbReference type="EMBL" id="PPCN01000002">
    <property type="protein sequence ID" value="POF32902.1"/>
    <property type="molecule type" value="Genomic_DNA"/>
</dbReference>
<dbReference type="OrthoDB" id="9804153at2"/>
<dbReference type="InterPro" id="IPR000182">
    <property type="entry name" value="GNAT_dom"/>
</dbReference>
<dbReference type="Proteomes" id="UP000236959">
    <property type="component" value="Unassembled WGS sequence"/>
</dbReference>
<feature type="domain" description="N-acetyltransferase" evidence="1">
    <location>
        <begin position="12"/>
        <end position="183"/>
    </location>
</feature>
<keyword evidence="2" id="KW-0808">Transferase</keyword>
<evidence type="ECO:0000313" key="2">
    <source>
        <dbReference type="EMBL" id="POF32902.1"/>
    </source>
</evidence>
<dbReference type="Gene3D" id="3.40.630.30">
    <property type="match status" value="1"/>
</dbReference>
<proteinExistence type="predicted"/>
<protein>
    <submittedName>
        <fullName evidence="2">RimJ/RimL family protein N-acetyltransferase</fullName>
    </submittedName>
</protein>
<accession>A0A2S3UYU2</accession>
<dbReference type="GO" id="GO:0016747">
    <property type="term" value="F:acyltransferase activity, transferring groups other than amino-acyl groups"/>
    <property type="evidence" value="ECO:0007669"/>
    <property type="project" value="InterPro"/>
</dbReference>